<dbReference type="Pfam" id="PF12860">
    <property type="entry name" value="PAS_7"/>
    <property type="match status" value="2"/>
</dbReference>
<gene>
    <name evidence="4" type="ORF">FO470_19385</name>
</gene>
<dbReference type="InterPro" id="IPR029787">
    <property type="entry name" value="Nucleotide_cyclase"/>
</dbReference>
<dbReference type="InterPro" id="IPR001633">
    <property type="entry name" value="EAL_dom"/>
</dbReference>
<name>A0ABY3DLM7_9HYPH</name>
<dbReference type="Gene3D" id="3.30.450.20">
    <property type="entry name" value="PAS domain"/>
    <property type="match status" value="1"/>
</dbReference>
<dbReference type="Gene3D" id="3.20.20.450">
    <property type="entry name" value="EAL domain"/>
    <property type="match status" value="1"/>
</dbReference>
<dbReference type="NCBIfam" id="TIGR00254">
    <property type="entry name" value="GGDEF"/>
    <property type="match status" value="1"/>
</dbReference>
<evidence type="ECO:0000259" key="3">
    <source>
        <dbReference type="PROSITE" id="PS50887"/>
    </source>
</evidence>
<dbReference type="InterPro" id="IPR043128">
    <property type="entry name" value="Rev_trsase/Diguanyl_cyclase"/>
</dbReference>
<dbReference type="Pfam" id="PF00990">
    <property type="entry name" value="GGDEF"/>
    <property type="match status" value="1"/>
</dbReference>
<dbReference type="SUPFAM" id="SSF55785">
    <property type="entry name" value="PYP-like sensor domain (PAS domain)"/>
    <property type="match status" value="2"/>
</dbReference>
<sequence length="716" mass="78416">MDGPFGMVRTGRTNRSGSDPQVAGTDAHRVGDGSIAGLLDATRDGFAVFDDQDRLVFHNRRFIELFPFLEPLGDLQGLTFFALASVPDGEMSRVANRDGYVAERLRRHADADGKPFLIPLEDGGWVQVRENRTPELWTVATWSDVSHLKAAEARLHEAIDGIAAGLVLLDAEERIVQTNSGLRQMLAGSNASLEPGRRLSDVLDEASANGFFAHQAGGAVGALRRAAAKSGERPVEIPLRDGGWILASHNPLPGGGSVGIWTDLTAQKKREAELVAVREQLRQHTEALADFARLIAQQARHDMLTGLLNRFALEERLDQLQRDGETGTFWVGVIDVDHFNGINDAVGHAAGDDLLRDIGRFLRAQLRADDTLARIGADEFAIVLTGLDEAEVTGIANRLNAALQTHPFRAGGHRLTLTASIGLTLAQPGQTPSGLLAAADTACRVAKEGGRDRVQLYDLGDPKVHTTHQRVGWAERIRLGLELNRFRLHLQAIVDTRQRVCGYEALIRLIDSEDVSYSPAQFLPAARRLGLMGRIDNWVCRQCVDFAMQLLARGEEQYVSMNLGVHTLANTAFQRKLLDLIAANPGIEKALRIEITETDEMYDAAQVASFLSALRTHGLHVYLDDFGNGYNSFEALKQLPVDGIKIDWTVTRDLLNDPIDEAQIKAAVSITSSLGLELVVEGVEEEEQLARLKELGATLFQGFYFHRPVGAETIFA</sequence>
<keyword evidence="5" id="KW-1185">Reference proteome</keyword>
<dbReference type="CDD" id="cd01949">
    <property type="entry name" value="GGDEF"/>
    <property type="match status" value="1"/>
</dbReference>
<dbReference type="EMBL" id="VMBP01000009">
    <property type="protein sequence ID" value="TSJ60047.1"/>
    <property type="molecule type" value="Genomic_DNA"/>
</dbReference>
<feature type="domain" description="GGDEF" evidence="3">
    <location>
        <begin position="327"/>
        <end position="459"/>
    </location>
</feature>
<dbReference type="Gene3D" id="3.30.70.270">
    <property type="match status" value="1"/>
</dbReference>
<dbReference type="SUPFAM" id="SSF55073">
    <property type="entry name" value="Nucleotide cyclase"/>
    <property type="match status" value="1"/>
</dbReference>
<dbReference type="InterPro" id="IPR035919">
    <property type="entry name" value="EAL_sf"/>
</dbReference>
<dbReference type="SMART" id="SM00052">
    <property type="entry name" value="EAL"/>
    <property type="match status" value="1"/>
</dbReference>
<dbReference type="Proteomes" id="UP000315321">
    <property type="component" value="Unassembled WGS sequence"/>
</dbReference>
<accession>A0ABY3DLM7</accession>
<feature type="region of interest" description="Disordered" evidence="1">
    <location>
        <begin position="1"/>
        <end position="29"/>
    </location>
</feature>
<evidence type="ECO:0000313" key="4">
    <source>
        <dbReference type="EMBL" id="TSJ60047.1"/>
    </source>
</evidence>
<dbReference type="InterPro" id="IPR035965">
    <property type="entry name" value="PAS-like_dom_sf"/>
</dbReference>
<reference evidence="4 5" key="1">
    <citation type="submission" date="2019-07" db="EMBL/GenBank/DDBJ databases">
        <authorList>
            <person name="Grouzdev D.S."/>
        </authorList>
    </citation>
    <scope>NUCLEOTIDE SEQUENCE [LARGE SCALE GENOMIC DNA]</scope>
    <source>
        <strain evidence="4 5">3C</strain>
    </source>
</reference>
<protein>
    <submittedName>
        <fullName evidence="4">EAL domain-containing protein</fullName>
    </submittedName>
</protein>
<dbReference type="PANTHER" id="PTHR44757">
    <property type="entry name" value="DIGUANYLATE CYCLASE DGCP"/>
    <property type="match status" value="1"/>
</dbReference>
<dbReference type="PROSITE" id="PS50887">
    <property type="entry name" value="GGDEF"/>
    <property type="match status" value="1"/>
</dbReference>
<comment type="caution">
    <text evidence="4">The sequence shown here is derived from an EMBL/GenBank/DDBJ whole genome shotgun (WGS) entry which is preliminary data.</text>
</comment>
<dbReference type="CDD" id="cd01948">
    <property type="entry name" value="EAL"/>
    <property type="match status" value="1"/>
</dbReference>
<feature type="domain" description="EAL" evidence="2">
    <location>
        <begin position="470"/>
        <end position="716"/>
    </location>
</feature>
<dbReference type="InterPro" id="IPR052155">
    <property type="entry name" value="Biofilm_reg_signaling"/>
</dbReference>
<dbReference type="InterPro" id="IPR000160">
    <property type="entry name" value="GGDEF_dom"/>
</dbReference>
<dbReference type="SUPFAM" id="SSF141868">
    <property type="entry name" value="EAL domain-like"/>
    <property type="match status" value="1"/>
</dbReference>
<dbReference type="PANTHER" id="PTHR44757:SF2">
    <property type="entry name" value="BIOFILM ARCHITECTURE MAINTENANCE PROTEIN MBAA"/>
    <property type="match status" value="1"/>
</dbReference>
<evidence type="ECO:0000256" key="1">
    <source>
        <dbReference type="SAM" id="MobiDB-lite"/>
    </source>
</evidence>
<organism evidence="4 5">
    <name type="scientific">Ancylobacter moscoviensis</name>
    <dbReference type="NCBI Taxonomy" id="2597768"/>
    <lineage>
        <taxon>Bacteria</taxon>
        <taxon>Pseudomonadati</taxon>
        <taxon>Pseudomonadota</taxon>
        <taxon>Alphaproteobacteria</taxon>
        <taxon>Hyphomicrobiales</taxon>
        <taxon>Xanthobacteraceae</taxon>
        <taxon>Ancylobacter</taxon>
    </lineage>
</organism>
<dbReference type="SMART" id="SM00267">
    <property type="entry name" value="GGDEF"/>
    <property type="match status" value="1"/>
</dbReference>
<dbReference type="Pfam" id="PF00563">
    <property type="entry name" value="EAL"/>
    <property type="match status" value="1"/>
</dbReference>
<evidence type="ECO:0000313" key="5">
    <source>
        <dbReference type="Proteomes" id="UP000315321"/>
    </source>
</evidence>
<dbReference type="PROSITE" id="PS50883">
    <property type="entry name" value="EAL"/>
    <property type="match status" value="1"/>
</dbReference>
<proteinExistence type="predicted"/>
<evidence type="ECO:0000259" key="2">
    <source>
        <dbReference type="PROSITE" id="PS50883"/>
    </source>
</evidence>